<dbReference type="InterPro" id="IPR050307">
    <property type="entry name" value="Sterol_Desaturase_Related"/>
</dbReference>
<organism evidence="7 8">
    <name type="scientific">Diabrotica virgifera virgifera</name>
    <name type="common">western corn rootworm</name>
    <dbReference type="NCBI Taxonomy" id="50390"/>
    <lineage>
        <taxon>Eukaryota</taxon>
        <taxon>Metazoa</taxon>
        <taxon>Ecdysozoa</taxon>
        <taxon>Arthropoda</taxon>
        <taxon>Hexapoda</taxon>
        <taxon>Insecta</taxon>
        <taxon>Pterygota</taxon>
        <taxon>Neoptera</taxon>
        <taxon>Endopterygota</taxon>
        <taxon>Coleoptera</taxon>
        <taxon>Polyphaga</taxon>
        <taxon>Cucujiformia</taxon>
        <taxon>Chrysomeloidea</taxon>
        <taxon>Chrysomelidae</taxon>
        <taxon>Galerucinae</taxon>
        <taxon>Diabroticina</taxon>
        <taxon>Diabroticites</taxon>
        <taxon>Diabrotica</taxon>
    </lineage>
</organism>
<feature type="transmembrane region" description="Helical" evidence="5">
    <location>
        <begin position="208"/>
        <end position="229"/>
    </location>
</feature>
<evidence type="ECO:0000256" key="4">
    <source>
        <dbReference type="ARBA" id="ARBA00023136"/>
    </source>
</evidence>
<evidence type="ECO:0000313" key="8">
    <source>
        <dbReference type="Proteomes" id="UP001652700"/>
    </source>
</evidence>
<proteinExistence type="predicted"/>
<protein>
    <recommendedName>
        <fullName evidence="6">Fatty acid hydroxylase domain-containing protein</fullName>
    </recommendedName>
</protein>
<feature type="domain" description="Fatty acid hydroxylase" evidence="6">
    <location>
        <begin position="216"/>
        <end position="345"/>
    </location>
</feature>
<keyword evidence="3 5" id="KW-1133">Transmembrane helix</keyword>
<evidence type="ECO:0000256" key="3">
    <source>
        <dbReference type="ARBA" id="ARBA00022989"/>
    </source>
</evidence>
<accession>A0ABM5KC56</accession>
<dbReference type="Pfam" id="PF04116">
    <property type="entry name" value="FA_hydroxylase"/>
    <property type="match status" value="1"/>
</dbReference>
<evidence type="ECO:0000256" key="2">
    <source>
        <dbReference type="ARBA" id="ARBA00022692"/>
    </source>
</evidence>
<feature type="transmembrane region" description="Helical" evidence="5">
    <location>
        <begin position="170"/>
        <end position="188"/>
    </location>
</feature>
<keyword evidence="4 5" id="KW-0472">Membrane</keyword>
<evidence type="ECO:0000259" key="6">
    <source>
        <dbReference type="Pfam" id="PF04116"/>
    </source>
</evidence>
<dbReference type="Proteomes" id="UP001652700">
    <property type="component" value="Unplaced"/>
</dbReference>
<evidence type="ECO:0000256" key="5">
    <source>
        <dbReference type="SAM" id="Phobius"/>
    </source>
</evidence>
<comment type="subcellular location">
    <subcellularLocation>
        <location evidence="1">Membrane</location>
    </subcellularLocation>
</comment>
<evidence type="ECO:0000313" key="7">
    <source>
        <dbReference type="EnsemblMetazoa" id="XP_050507772.1"/>
    </source>
</evidence>
<feature type="transmembrane region" description="Helical" evidence="5">
    <location>
        <begin position="119"/>
        <end position="144"/>
    </location>
</feature>
<keyword evidence="8" id="KW-1185">Reference proteome</keyword>
<sequence length="406" mass="48580">MIVTNLPVLNRLLMTMGSERLDETVQTNSKASDPLSVTWIEKYDKTVSRLWNKIPERLGKFLATFATFLVGISINGQWANLYVHAKKQLGYTTSTVLSRSSLWESITIENLRLTNFVTYFIPTCIISYAIYFGLGGFLHWYYYVRQRNKPEEWKCQPTRWLSPDLERHEIMLGTISLTTNMLVSSLFATYVANDGYCTIYYKFDERGWWWFFLQFPVIYIAMDYPTYWIHRIYHFPWMYKTFHKMHHRYKQPTAFSVTAIHPVEALNIQLLLMAPLMTFPVHWLPYYILALYQYYHGIIDHSGINFKAQWWQPWQPDAIFHDNHHQYFHVNFGFNLTIWDKIHGTHRLKDRIYREEIFYGHGKSITELTQEELEQEITERRAENPLANTVEYKLSKQEIKNLQKKK</sequence>
<dbReference type="PANTHER" id="PTHR11863">
    <property type="entry name" value="STEROL DESATURASE"/>
    <property type="match status" value="1"/>
</dbReference>
<keyword evidence="2 5" id="KW-0812">Transmembrane</keyword>
<name>A0ABM5KC56_DIAVI</name>
<dbReference type="RefSeq" id="XP_050507772.1">
    <property type="nucleotide sequence ID" value="XM_050651815.1"/>
</dbReference>
<feature type="transmembrane region" description="Helical" evidence="5">
    <location>
        <begin position="58"/>
        <end position="79"/>
    </location>
</feature>
<dbReference type="InterPro" id="IPR006694">
    <property type="entry name" value="Fatty_acid_hydroxylase"/>
</dbReference>
<dbReference type="GeneID" id="126885299"/>
<evidence type="ECO:0000256" key="1">
    <source>
        <dbReference type="ARBA" id="ARBA00004370"/>
    </source>
</evidence>
<dbReference type="EnsemblMetazoa" id="XM_050651815.1">
    <property type="protein sequence ID" value="XP_050507772.1"/>
    <property type="gene ID" value="LOC126885299"/>
</dbReference>
<reference evidence="7" key="1">
    <citation type="submission" date="2025-05" db="UniProtKB">
        <authorList>
            <consortium name="EnsemblMetazoa"/>
        </authorList>
    </citation>
    <scope>IDENTIFICATION</scope>
</reference>